<name>A0A0A9A729_ARUDO</name>
<reference evidence="1" key="2">
    <citation type="journal article" date="2015" name="Data Brief">
        <title>Shoot transcriptome of the giant reed, Arundo donax.</title>
        <authorList>
            <person name="Barrero R.A."/>
            <person name="Guerrero F.D."/>
            <person name="Moolhuijzen P."/>
            <person name="Goolsby J.A."/>
            <person name="Tidwell J."/>
            <person name="Bellgard S.E."/>
            <person name="Bellgard M.I."/>
        </authorList>
    </citation>
    <scope>NUCLEOTIDE SEQUENCE</scope>
    <source>
        <tissue evidence="1">Shoot tissue taken approximately 20 cm above the soil surface</tissue>
    </source>
</reference>
<dbReference type="AlphaFoldDB" id="A0A0A9A729"/>
<reference evidence="1" key="1">
    <citation type="submission" date="2014-09" db="EMBL/GenBank/DDBJ databases">
        <authorList>
            <person name="Magalhaes I.L.F."/>
            <person name="Oliveira U."/>
            <person name="Santos F.R."/>
            <person name="Vidigal T.H.D.A."/>
            <person name="Brescovit A.D."/>
            <person name="Santos A.J."/>
        </authorList>
    </citation>
    <scope>NUCLEOTIDE SEQUENCE</scope>
    <source>
        <tissue evidence="1">Shoot tissue taken approximately 20 cm above the soil surface</tissue>
    </source>
</reference>
<proteinExistence type="predicted"/>
<protein>
    <submittedName>
        <fullName evidence="1">Uncharacterized protein</fullName>
    </submittedName>
</protein>
<organism evidence="1">
    <name type="scientific">Arundo donax</name>
    <name type="common">Giant reed</name>
    <name type="synonym">Donax arundinaceus</name>
    <dbReference type="NCBI Taxonomy" id="35708"/>
    <lineage>
        <taxon>Eukaryota</taxon>
        <taxon>Viridiplantae</taxon>
        <taxon>Streptophyta</taxon>
        <taxon>Embryophyta</taxon>
        <taxon>Tracheophyta</taxon>
        <taxon>Spermatophyta</taxon>
        <taxon>Magnoliopsida</taxon>
        <taxon>Liliopsida</taxon>
        <taxon>Poales</taxon>
        <taxon>Poaceae</taxon>
        <taxon>PACMAD clade</taxon>
        <taxon>Arundinoideae</taxon>
        <taxon>Arundineae</taxon>
        <taxon>Arundo</taxon>
    </lineage>
</organism>
<evidence type="ECO:0000313" key="1">
    <source>
        <dbReference type="EMBL" id="JAD45728.1"/>
    </source>
</evidence>
<dbReference type="EMBL" id="GBRH01252167">
    <property type="protein sequence ID" value="JAD45728.1"/>
    <property type="molecule type" value="Transcribed_RNA"/>
</dbReference>
<accession>A0A0A9A729</accession>
<sequence length="32" mass="3809">MIYPCSRPFQTFLQIREIRLCNSNGCHLQILL</sequence>